<dbReference type="InterPro" id="IPR001878">
    <property type="entry name" value="Znf_CCHC"/>
</dbReference>
<feature type="region of interest" description="Disordered" evidence="17">
    <location>
        <begin position="1184"/>
        <end position="1222"/>
    </location>
</feature>
<feature type="compositionally biased region" description="Polar residues" evidence="17">
    <location>
        <begin position="1256"/>
        <end position="1283"/>
    </location>
</feature>
<dbReference type="Pfam" id="PF00098">
    <property type="entry name" value="zf-CCHC"/>
    <property type="match status" value="1"/>
</dbReference>
<evidence type="ECO:0000256" key="11">
    <source>
        <dbReference type="ARBA" id="ARBA00023054"/>
    </source>
</evidence>
<evidence type="ECO:0000256" key="6">
    <source>
        <dbReference type="ARBA" id="ARBA00022664"/>
    </source>
</evidence>
<evidence type="ECO:0000256" key="4">
    <source>
        <dbReference type="ARBA" id="ARBA00022472"/>
    </source>
</evidence>
<keyword evidence="11" id="KW-0175">Coiled coil</keyword>
<dbReference type="Proteomes" id="UP001050691">
    <property type="component" value="Unassembled WGS sequence"/>
</dbReference>
<dbReference type="PANTHER" id="PTHR12341:SF41">
    <property type="entry name" value="5'-3' EXORIBONUCLEASE 2"/>
    <property type="match status" value="1"/>
</dbReference>
<dbReference type="CDD" id="cd18673">
    <property type="entry name" value="PIN_XRN1-2-like"/>
    <property type="match status" value="1"/>
</dbReference>
<protein>
    <recommendedName>
        <fullName evidence="3">5'-3' exoribonuclease 2</fullName>
    </recommendedName>
</protein>
<feature type="region of interest" description="Disordered" evidence="17">
    <location>
        <begin position="1356"/>
        <end position="1375"/>
    </location>
</feature>
<dbReference type="GO" id="GO:0008270">
    <property type="term" value="F:zinc ion binding"/>
    <property type="evidence" value="ECO:0007669"/>
    <property type="project" value="UniProtKB-KW"/>
</dbReference>
<dbReference type="FunFam" id="3.40.50.12390:FF:000003">
    <property type="entry name" value="5'-3' exoribonuclease"/>
    <property type="match status" value="1"/>
</dbReference>
<keyword evidence="16" id="KW-0862">Zinc</keyword>
<dbReference type="GO" id="GO:0004534">
    <property type="term" value="F:5'-3' RNA exonuclease activity"/>
    <property type="evidence" value="ECO:0007669"/>
    <property type="project" value="UniProtKB-ARBA"/>
</dbReference>
<dbReference type="GO" id="GO:0000956">
    <property type="term" value="P:nuclear-transcribed mRNA catabolic process"/>
    <property type="evidence" value="ECO:0007669"/>
    <property type="project" value="TreeGrafter"/>
</dbReference>
<gene>
    <name evidence="19" type="ORF">Clacol_001894</name>
</gene>
<keyword evidence="16" id="KW-0479">Metal-binding</keyword>
<feature type="region of interest" description="Disordered" evidence="17">
    <location>
        <begin position="613"/>
        <end position="751"/>
    </location>
</feature>
<evidence type="ECO:0000256" key="8">
    <source>
        <dbReference type="ARBA" id="ARBA00022801"/>
    </source>
</evidence>
<comment type="caution">
    <text evidence="19">The sequence shown here is derived from an EMBL/GenBank/DDBJ whole genome shotgun (WGS) entry which is preliminary data.</text>
</comment>
<feature type="region of interest" description="Disordered" evidence="17">
    <location>
        <begin position="531"/>
        <end position="562"/>
    </location>
</feature>
<dbReference type="GO" id="GO:0006353">
    <property type="term" value="P:DNA-templated transcription termination"/>
    <property type="evidence" value="ECO:0007669"/>
    <property type="project" value="UniProtKB-KW"/>
</dbReference>
<evidence type="ECO:0000256" key="12">
    <source>
        <dbReference type="ARBA" id="ARBA00023163"/>
    </source>
</evidence>
<sequence length="1375" mass="152319">MGVPALFRWLSKKYPKIILPVVEEEETKLPNGDGTSITIPIDISKPNPNDTEFDNLYLDMNGIVHPCTHPEGKPAPETEEDMMVEIFSYTERVVNMIRPRKLLFMAIDGVAPRAKMNQQRSRRFRSAQEAKEKEEARKEAVAMFEALGHTVSDETKNKQAWDSNAITPGTPFMDLLASSLRYWVTQKINSDPGWKNLQVILSDASVPGEGEHKIMDFIRRQRTNPHHDPNTRHVIYGLDADLIMLSLATHEPHFRVLREDVFFQEGSKTACRICGQEGHYAAQCTGAAKPKLDENDVVKKTPEKKPFIFLDVSILREYLEVELNVPQAPFGFDLERSIDDWVLLIFFVGNDFLPHLPSLEIREGAIDTLLKIWKEELWRMGGYLTNHGHIELSRLEIILEGLAKREDDIFRRRREAEERQDQNAKRRKIEENGNTADSANGRKEVEGGMRMGETTYIPVEISNEPPIHPSLPPRPAFNIAPPPKETHVPTQAQEEGITLATNHDVVANRRAIRLANMNAAEMLKAELAGRATLKSPSNASTPSSTALGSHHKPPPPIPSLRPDETIVVPYVKPTETDVLVEPPPTLLPSAGAVMGYNDYANMDVLPGLGGPLATEWGKPTNEKGIDPPSVLSPPIGENQLQREVPDVAPPDLAPATGLEDAPKDPDETGSESMDTDVSAGGLEERPSITGVKGGTDATLTPVQSPHGAKRKLEEVENEEGYGIEEEDEEPPDAAGAVAPTRKVNPDGTVEQEDTVRLWEPGYKERYYKQKFGVDLNDIEFRKTLTKAYVEDFEDVSKMDIKFEIGQPFKAFEQLMGVFPAASRQHIPEPFQSLMLDEDSPIIDFYPSTFEIDMNGKKMAWQGVALLPFIDEQRLLDAMAPRLSMLTDEEARRNKWGSNVLFVGNEHALHPFLSGLYVKRKSNDAITLDIKLSRGIAGSVLPDSQCMPDSTYFSPFVQLDMPDIPDNRSISALYYYPRQLKPHRSQLLPGIKRSMRVLTSADFETLHRRGGRGRDGGGPGYGAGRGAPYNHSSTSYNGPGGGGGGYDRSAGYGYGYGSYGTTSGPSYSSHHHNNQYSFNGTMSGRGGGGYGSSYGPGRGYGQQSSSHNNNGTNYGYNTPAEPLQVLGRPSVRCAASRHQTRLATFHLHLLRRTITRPSIRVRQVPQLTHIREVYLLVPRQVKDITESERASKRQRATVADPSGHLQPPQWVSSQGQGNPQYSAYPISPSEAYYASSLPSVTSPAGYNNNNNHGAYLDSQSQSQSRLPFQTSTARQPQMPVSSPANDGGLNEEAFEHGPTELPPRTFTGQSKFNPPRKPGKIPGSAMDYLPILEARFERLENAIDKYVDYRGQRALSNSILPGSESSTKSGSNTKTR</sequence>
<dbReference type="SMART" id="SM00343">
    <property type="entry name" value="ZnF_C2HC"/>
    <property type="match status" value="1"/>
</dbReference>
<dbReference type="FunFam" id="1.25.40.1050:FF:000002">
    <property type="entry name" value="5'-3' exoribonuclease"/>
    <property type="match status" value="1"/>
</dbReference>
<dbReference type="InterPro" id="IPR041412">
    <property type="entry name" value="Xrn1_helical"/>
</dbReference>
<feature type="compositionally biased region" description="Gly residues" evidence="17">
    <location>
        <begin position="1015"/>
        <end position="1024"/>
    </location>
</feature>
<comment type="subcellular location">
    <subcellularLocation>
        <location evidence="1">Nucleus</location>
    </subcellularLocation>
</comment>
<feature type="domain" description="CCHC-type" evidence="18">
    <location>
        <begin position="271"/>
        <end position="284"/>
    </location>
</feature>
<feature type="compositionally biased region" description="Low complexity" evidence="17">
    <location>
        <begin position="535"/>
        <end position="546"/>
    </location>
</feature>
<feature type="compositionally biased region" description="Gly residues" evidence="17">
    <location>
        <begin position="1088"/>
        <end position="1099"/>
    </location>
</feature>
<dbReference type="EMBL" id="BPWL01000002">
    <property type="protein sequence ID" value="GJJ07689.1"/>
    <property type="molecule type" value="Genomic_DNA"/>
</dbReference>
<dbReference type="PROSITE" id="PS50158">
    <property type="entry name" value="ZF_CCHC"/>
    <property type="match status" value="1"/>
</dbReference>
<keyword evidence="9" id="KW-0269">Exonuclease</keyword>
<keyword evidence="12" id="KW-0804">Transcription</keyword>
<feature type="compositionally biased region" description="Basic and acidic residues" evidence="17">
    <location>
        <begin position="414"/>
        <end position="431"/>
    </location>
</feature>
<feature type="compositionally biased region" description="Acidic residues" evidence="17">
    <location>
        <begin position="715"/>
        <end position="731"/>
    </location>
</feature>
<keyword evidence="5" id="KW-0698">rRNA processing</keyword>
<evidence type="ECO:0000256" key="16">
    <source>
        <dbReference type="PROSITE-ProRule" id="PRU00047"/>
    </source>
</evidence>
<name>A0AAV5A4K2_9AGAM</name>
<evidence type="ECO:0000256" key="7">
    <source>
        <dbReference type="ARBA" id="ARBA00022722"/>
    </source>
</evidence>
<keyword evidence="20" id="KW-1185">Reference proteome</keyword>
<evidence type="ECO:0000256" key="3">
    <source>
        <dbReference type="ARBA" id="ARBA00013845"/>
    </source>
</evidence>
<keyword evidence="6" id="KW-0507">mRNA processing</keyword>
<feature type="compositionally biased region" description="Low complexity" evidence="17">
    <location>
        <begin position="1100"/>
        <end position="1112"/>
    </location>
</feature>
<dbReference type="Gene3D" id="3.40.50.12390">
    <property type="match status" value="2"/>
</dbReference>
<keyword evidence="16" id="KW-0863">Zinc-finger</keyword>
<organism evidence="19 20">
    <name type="scientific">Clathrus columnatus</name>
    <dbReference type="NCBI Taxonomy" id="1419009"/>
    <lineage>
        <taxon>Eukaryota</taxon>
        <taxon>Fungi</taxon>
        <taxon>Dikarya</taxon>
        <taxon>Basidiomycota</taxon>
        <taxon>Agaricomycotina</taxon>
        <taxon>Agaricomycetes</taxon>
        <taxon>Phallomycetidae</taxon>
        <taxon>Phallales</taxon>
        <taxon>Clathraceae</taxon>
        <taxon>Clathrus</taxon>
    </lineage>
</organism>
<feature type="region of interest" description="Disordered" evidence="17">
    <location>
        <begin position="1006"/>
        <end position="1034"/>
    </location>
</feature>
<evidence type="ECO:0000256" key="9">
    <source>
        <dbReference type="ARBA" id="ARBA00022839"/>
    </source>
</evidence>
<feature type="compositionally biased region" description="Polar residues" evidence="17">
    <location>
        <begin position="1208"/>
        <end position="1220"/>
    </location>
</feature>
<feature type="compositionally biased region" description="Low complexity" evidence="17">
    <location>
        <begin position="1025"/>
        <end position="1034"/>
    </location>
</feature>
<dbReference type="GO" id="GO:0006364">
    <property type="term" value="P:rRNA processing"/>
    <property type="evidence" value="ECO:0007669"/>
    <property type="project" value="UniProtKB-KW"/>
</dbReference>
<dbReference type="FunFam" id="3.40.50.12390:FF:000005">
    <property type="entry name" value="5'-3' exoribonuclease 2"/>
    <property type="match status" value="1"/>
</dbReference>
<dbReference type="InterPro" id="IPR004859">
    <property type="entry name" value="Xrn1_N"/>
</dbReference>
<accession>A0AAV5A4K2</accession>
<comment type="function">
    <text evidence="14">Possesses 5'-&gt;3' exoribonuclease activity. Required for the processing of nuclear mRNA and rRNA precursors. May promote the termination of transcription by RNA polymerase II. Essential for vegetative cell growth and chromosome segregation.</text>
</comment>
<evidence type="ECO:0000256" key="17">
    <source>
        <dbReference type="SAM" id="MobiDB-lite"/>
    </source>
</evidence>
<feature type="region of interest" description="Disordered" evidence="17">
    <location>
        <begin position="1243"/>
        <end position="1320"/>
    </location>
</feature>
<comment type="subunit">
    <text evidence="15">Interacts with RAI1; the interaction is direct, stabilizes RAT1 protein structure and may stimulate its exoribonuclease activity. The interaction also stimulates RAI1 pyrophosphohydrolase activity, probably by recruiting it to mRNA substrates.</text>
</comment>
<dbReference type="GO" id="GO:0003723">
    <property type="term" value="F:RNA binding"/>
    <property type="evidence" value="ECO:0007669"/>
    <property type="project" value="TreeGrafter"/>
</dbReference>
<evidence type="ECO:0000313" key="19">
    <source>
        <dbReference type="EMBL" id="GJJ07689.1"/>
    </source>
</evidence>
<comment type="similarity">
    <text evidence="2">Belongs to the 5'-3' exonuclease family. XRN2/RAT1 subfamily.</text>
</comment>
<dbReference type="InterPro" id="IPR027073">
    <property type="entry name" value="5_3_exoribonuclease"/>
</dbReference>
<feature type="region of interest" description="Disordered" evidence="17">
    <location>
        <begin position="1088"/>
        <end position="1112"/>
    </location>
</feature>
<keyword evidence="10" id="KW-0805">Transcription regulation</keyword>
<dbReference type="GO" id="GO:0005634">
    <property type="term" value="C:nucleus"/>
    <property type="evidence" value="ECO:0007669"/>
    <property type="project" value="UniProtKB-SubCell"/>
</dbReference>
<evidence type="ECO:0000256" key="2">
    <source>
        <dbReference type="ARBA" id="ARBA00006994"/>
    </source>
</evidence>
<evidence type="ECO:0000256" key="1">
    <source>
        <dbReference type="ARBA" id="ARBA00004123"/>
    </source>
</evidence>
<dbReference type="PANTHER" id="PTHR12341">
    <property type="entry name" value="5'-&gt;3' EXORIBONUCLEASE"/>
    <property type="match status" value="1"/>
</dbReference>
<evidence type="ECO:0000313" key="20">
    <source>
        <dbReference type="Proteomes" id="UP001050691"/>
    </source>
</evidence>
<evidence type="ECO:0000256" key="10">
    <source>
        <dbReference type="ARBA" id="ARBA00023015"/>
    </source>
</evidence>
<feature type="region of interest" description="Disordered" evidence="17">
    <location>
        <begin position="414"/>
        <end position="450"/>
    </location>
</feature>
<dbReference type="Pfam" id="PF03159">
    <property type="entry name" value="XRN_N"/>
    <property type="match status" value="1"/>
</dbReference>
<evidence type="ECO:0000256" key="13">
    <source>
        <dbReference type="ARBA" id="ARBA00023242"/>
    </source>
</evidence>
<dbReference type="Gene3D" id="1.25.40.1050">
    <property type="match status" value="1"/>
</dbReference>
<evidence type="ECO:0000259" key="18">
    <source>
        <dbReference type="PROSITE" id="PS50158"/>
    </source>
</evidence>
<dbReference type="GO" id="GO:0006397">
    <property type="term" value="P:mRNA processing"/>
    <property type="evidence" value="ECO:0007669"/>
    <property type="project" value="UniProtKB-KW"/>
</dbReference>
<reference evidence="19" key="1">
    <citation type="submission" date="2021-10" db="EMBL/GenBank/DDBJ databases">
        <title>De novo Genome Assembly of Clathrus columnatus (Basidiomycota, Fungi) Using Illumina and Nanopore Sequence Data.</title>
        <authorList>
            <person name="Ogiso-Tanaka E."/>
            <person name="Itagaki H."/>
            <person name="Hosoya T."/>
            <person name="Hosaka K."/>
        </authorList>
    </citation>
    <scope>NUCLEOTIDE SEQUENCE</scope>
    <source>
        <strain evidence="19">MO-923</strain>
    </source>
</reference>
<evidence type="ECO:0000256" key="14">
    <source>
        <dbReference type="ARBA" id="ARBA00046137"/>
    </source>
</evidence>
<keyword evidence="8" id="KW-0378">Hydrolase</keyword>
<proteinExistence type="inferred from homology"/>
<dbReference type="Pfam" id="PF17846">
    <property type="entry name" value="XRN_M"/>
    <property type="match status" value="2"/>
</dbReference>
<keyword evidence="4" id="KW-0806">Transcription termination</keyword>
<keyword evidence="13" id="KW-0539">Nucleus</keyword>
<keyword evidence="7" id="KW-0540">Nuclease</keyword>
<evidence type="ECO:0000256" key="5">
    <source>
        <dbReference type="ARBA" id="ARBA00022552"/>
    </source>
</evidence>
<evidence type="ECO:0000256" key="15">
    <source>
        <dbReference type="ARBA" id="ARBA00046943"/>
    </source>
</evidence>